<evidence type="ECO:0000256" key="1">
    <source>
        <dbReference type="SAM" id="Phobius"/>
    </source>
</evidence>
<evidence type="ECO:0000313" key="2">
    <source>
        <dbReference type="EMBL" id="EKF56650.1"/>
    </source>
</evidence>
<reference evidence="2 3" key="1">
    <citation type="journal article" date="2012" name="J. Bacteriol.">
        <title>Genome Sequence of Galbibacter marinum Type Strain ck-I2-15.</title>
        <authorList>
            <person name="Lai Q."/>
            <person name="Li C."/>
            <person name="Shao Z."/>
        </authorList>
    </citation>
    <scope>NUCLEOTIDE SEQUENCE [LARGE SCALE GENOMIC DNA]</scope>
    <source>
        <strain evidence="3">ck-I2-15</strain>
    </source>
</reference>
<evidence type="ECO:0000313" key="3">
    <source>
        <dbReference type="Proteomes" id="UP000007364"/>
    </source>
</evidence>
<dbReference type="EMBL" id="AMSG01000001">
    <property type="protein sequence ID" value="EKF56650.1"/>
    <property type="molecule type" value="Genomic_DNA"/>
</dbReference>
<gene>
    <name evidence="2" type="ORF">I215_00510</name>
</gene>
<organism evidence="2 3">
    <name type="scientific">Galbibacter marinus</name>
    <dbReference type="NCBI Taxonomy" id="555500"/>
    <lineage>
        <taxon>Bacteria</taxon>
        <taxon>Pseudomonadati</taxon>
        <taxon>Bacteroidota</taxon>
        <taxon>Flavobacteriia</taxon>
        <taxon>Flavobacteriales</taxon>
        <taxon>Flavobacteriaceae</taxon>
        <taxon>Galbibacter</taxon>
    </lineage>
</organism>
<protein>
    <submittedName>
        <fullName evidence="2">Uncharacterized protein</fullName>
    </submittedName>
</protein>
<dbReference type="OrthoDB" id="1453319at2"/>
<keyword evidence="1" id="KW-0812">Transmembrane</keyword>
<accession>K2PVD3</accession>
<keyword evidence="1" id="KW-0472">Membrane</keyword>
<dbReference type="STRING" id="555500.I215_00510"/>
<dbReference type="AlphaFoldDB" id="K2PVD3"/>
<comment type="caution">
    <text evidence="2">The sequence shown here is derived from an EMBL/GenBank/DDBJ whole genome shotgun (WGS) entry which is preliminary data.</text>
</comment>
<dbReference type="RefSeq" id="WP_008989979.1">
    <property type="nucleotide sequence ID" value="NZ_AMSG01000001.1"/>
</dbReference>
<keyword evidence="3" id="KW-1185">Reference proteome</keyword>
<name>K2PVD3_9FLAO</name>
<sequence length="69" mass="7469">MKTFVVILVLIAVSMIGVNITMLDFDNPLEGDSLVAVIGIGAALAAVLLLAIFWQSRRIQELIKDKSNV</sequence>
<feature type="transmembrane region" description="Helical" evidence="1">
    <location>
        <begin position="33"/>
        <end position="54"/>
    </location>
</feature>
<dbReference type="Proteomes" id="UP000007364">
    <property type="component" value="Unassembled WGS sequence"/>
</dbReference>
<keyword evidence="1" id="KW-1133">Transmembrane helix</keyword>
<proteinExistence type="predicted"/>